<sequence>MKLLYLATLALTGRSLATHVKYCSKLSLDGNCFDVDVADGLCSNVDLSVNDQTHSADISGGNCVFWA</sequence>
<proteinExistence type="predicted"/>
<gene>
    <name evidence="2" type="ORF">PG994_005458</name>
</gene>
<dbReference type="Proteomes" id="UP001480595">
    <property type="component" value="Unassembled WGS sequence"/>
</dbReference>
<feature type="signal peptide" evidence="1">
    <location>
        <begin position="1"/>
        <end position="17"/>
    </location>
</feature>
<evidence type="ECO:0000313" key="3">
    <source>
        <dbReference type="Proteomes" id="UP001480595"/>
    </source>
</evidence>
<dbReference type="RefSeq" id="XP_066716136.1">
    <property type="nucleotide sequence ID" value="XM_066856867.1"/>
</dbReference>
<keyword evidence="1" id="KW-0732">Signal</keyword>
<dbReference type="EMBL" id="JAQQWL010000006">
    <property type="protein sequence ID" value="KAK8068842.1"/>
    <property type="molecule type" value="Genomic_DNA"/>
</dbReference>
<keyword evidence="3" id="KW-1185">Reference proteome</keyword>
<evidence type="ECO:0000256" key="1">
    <source>
        <dbReference type="SAM" id="SignalP"/>
    </source>
</evidence>
<reference evidence="2 3" key="1">
    <citation type="submission" date="2023-01" db="EMBL/GenBank/DDBJ databases">
        <title>Analysis of 21 Apiospora genomes using comparative genomics revels a genus with tremendous synthesis potential of carbohydrate active enzymes and secondary metabolites.</title>
        <authorList>
            <person name="Sorensen T."/>
        </authorList>
    </citation>
    <scope>NUCLEOTIDE SEQUENCE [LARGE SCALE GENOMIC DNA]</scope>
    <source>
        <strain evidence="2 3">CBS 135458</strain>
    </source>
</reference>
<name>A0ABR1VDA6_9PEZI</name>
<comment type="caution">
    <text evidence="2">The sequence shown here is derived from an EMBL/GenBank/DDBJ whole genome shotgun (WGS) entry which is preliminary data.</text>
</comment>
<protein>
    <submittedName>
        <fullName evidence="2">Uncharacterized protein</fullName>
    </submittedName>
</protein>
<evidence type="ECO:0000313" key="2">
    <source>
        <dbReference type="EMBL" id="KAK8068842.1"/>
    </source>
</evidence>
<accession>A0ABR1VDA6</accession>
<feature type="chain" id="PRO_5047364287" evidence="1">
    <location>
        <begin position="18"/>
        <end position="67"/>
    </location>
</feature>
<organism evidence="2 3">
    <name type="scientific">Apiospora phragmitis</name>
    <dbReference type="NCBI Taxonomy" id="2905665"/>
    <lineage>
        <taxon>Eukaryota</taxon>
        <taxon>Fungi</taxon>
        <taxon>Dikarya</taxon>
        <taxon>Ascomycota</taxon>
        <taxon>Pezizomycotina</taxon>
        <taxon>Sordariomycetes</taxon>
        <taxon>Xylariomycetidae</taxon>
        <taxon>Amphisphaeriales</taxon>
        <taxon>Apiosporaceae</taxon>
        <taxon>Apiospora</taxon>
    </lineage>
</organism>
<dbReference type="GeneID" id="92089930"/>